<name>A0A9D6V4T5_9BACT</name>
<accession>A0A9D6V4T5</accession>
<dbReference type="Proteomes" id="UP000807825">
    <property type="component" value="Unassembled WGS sequence"/>
</dbReference>
<evidence type="ECO:0000313" key="1">
    <source>
        <dbReference type="EMBL" id="MBI5251539.1"/>
    </source>
</evidence>
<dbReference type="AlphaFoldDB" id="A0A9D6V4T5"/>
<dbReference type="EMBL" id="JACRDE010000492">
    <property type="protein sequence ID" value="MBI5251539.1"/>
    <property type="molecule type" value="Genomic_DNA"/>
</dbReference>
<organism evidence="1 2">
    <name type="scientific">Desulfomonile tiedjei</name>
    <dbReference type="NCBI Taxonomy" id="2358"/>
    <lineage>
        <taxon>Bacteria</taxon>
        <taxon>Pseudomonadati</taxon>
        <taxon>Thermodesulfobacteriota</taxon>
        <taxon>Desulfomonilia</taxon>
        <taxon>Desulfomonilales</taxon>
        <taxon>Desulfomonilaceae</taxon>
        <taxon>Desulfomonile</taxon>
    </lineage>
</organism>
<sequence>MTYLIAGFGKFGRIAFELITENFPDSELMILESDVTRTRSLADRDSVVNQDATSFLLNEPSLENSDIVIPMVPFHLAASYVIAGMCARAVPLPQELEEQVPNPYRLDESNLFASRADFVCPDDCPEGDLCTVTGMPRSPLHAALEGIQVPGWKILVQRSFQILPGVGGYPLGDLRFLRNRLATGMNIIATACKCHGVLTGIEVA</sequence>
<proteinExistence type="predicted"/>
<comment type="caution">
    <text evidence="1">The sequence shown here is derived from an EMBL/GenBank/DDBJ whole genome shotgun (WGS) entry which is preliminary data.</text>
</comment>
<evidence type="ECO:0000313" key="2">
    <source>
        <dbReference type="Proteomes" id="UP000807825"/>
    </source>
</evidence>
<reference evidence="1" key="1">
    <citation type="submission" date="2020-07" db="EMBL/GenBank/DDBJ databases">
        <title>Huge and variable diversity of episymbiotic CPR bacteria and DPANN archaea in groundwater ecosystems.</title>
        <authorList>
            <person name="He C.Y."/>
            <person name="Keren R."/>
            <person name="Whittaker M."/>
            <person name="Farag I.F."/>
            <person name="Doudna J."/>
            <person name="Cate J.H.D."/>
            <person name="Banfield J.F."/>
        </authorList>
    </citation>
    <scope>NUCLEOTIDE SEQUENCE</scope>
    <source>
        <strain evidence="1">NC_groundwater_1664_Pr3_B-0.1um_52_9</strain>
    </source>
</reference>
<gene>
    <name evidence="1" type="ORF">HY912_18775</name>
</gene>
<protein>
    <submittedName>
        <fullName evidence="1">Uncharacterized protein</fullName>
    </submittedName>
</protein>